<dbReference type="PANTHER" id="PTHR31544:SF2">
    <property type="entry name" value="AIG2-LIKE PROTEIN D"/>
    <property type="match status" value="1"/>
</dbReference>
<evidence type="ECO:0000256" key="1">
    <source>
        <dbReference type="ARBA" id="ARBA00008861"/>
    </source>
</evidence>
<comment type="similarity">
    <text evidence="1">Belongs to the gamma-glutamylcyclotransferase family.</text>
</comment>
<evidence type="ECO:0000256" key="3">
    <source>
        <dbReference type="ARBA" id="ARBA00030602"/>
    </source>
</evidence>
<evidence type="ECO:0000256" key="4">
    <source>
        <dbReference type="SAM" id="MobiDB-lite"/>
    </source>
</evidence>
<dbReference type="Gene3D" id="3.10.490.10">
    <property type="entry name" value="Gamma-glutamyl cyclotransferase-like"/>
    <property type="match status" value="1"/>
</dbReference>
<dbReference type="Pfam" id="PF06094">
    <property type="entry name" value="GGACT"/>
    <property type="match status" value="1"/>
</dbReference>
<sequence>MSAKDEGHSAFFYGTLMAPQVLHRVTHGSTPNDPKFVPDHIKVVPAILHNYRRHRVKHADYPAIVPVPSASVRGTYVTGLRDADIWRLDIFEGDEYVRKVVKVRLLTAVGDESGQGNVEGDEVEAETYVWKASRNRLEDGEWDFAEFQREKMRFWVGSEGQEEYEGFADEALAVAEVDEAVAEKQVDGTGGRGSNGHITRALKDEPTNEPMRNAV</sequence>
<evidence type="ECO:0000256" key="2">
    <source>
        <dbReference type="ARBA" id="ARBA00022679"/>
    </source>
</evidence>
<dbReference type="PANTHER" id="PTHR31544">
    <property type="entry name" value="AIG2-LIKE PROTEIN D"/>
    <property type="match status" value="1"/>
</dbReference>
<keyword evidence="2" id="KW-0808">Transferase</keyword>
<dbReference type="InParanoid" id="A0A1V8TRE0"/>
<dbReference type="OrthoDB" id="1044435at2759"/>
<name>A0A1V8TRE0_9PEZI</name>
<proteinExistence type="inferred from homology"/>
<protein>
    <recommendedName>
        <fullName evidence="3">Putative gamma-glutamylcyclotransferase</fullName>
    </recommendedName>
</protein>
<evidence type="ECO:0000313" key="7">
    <source>
        <dbReference type="Proteomes" id="UP000192596"/>
    </source>
</evidence>
<dbReference type="CDD" id="cd06661">
    <property type="entry name" value="GGCT_like"/>
    <property type="match status" value="1"/>
</dbReference>
<comment type="caution">
    <text evidence="6">The sequence shown here is derived from an EMBL/GenBank/DDBJ whole genome shotgun (WGS) entry which is preliminary data.</text>
</comment>
<feature type="region of interest" description="Disordered" evidence="4">
    <location>
        <begin position="183"/>
        <end position="215"/>
    </location>
</feature>
<evidence type="ECO:0000259" key="5">
    <source>
        <dbReference type="Pfam" id="PF06094"/>
    </source>
</evidence>
<accession>A0A1V8TRE0</accession>
<dbReference type="InterPro" id="IPR045038">
    <property type="entry name" value="AIG2-like"/>
</dbReference>
<organism evidence="6 7">
    <name type="scientific">Cryoendolithus antarcticus</name>
    <dbReference type="NCBI Taxonomy" id="1507870"/>
    <lineage>
        <taxon>Eukaryota</taxon>
        <taxon>Fungi</taxon>
        <taxon>Dikarya</taxon>
        <taxon>Ascomycota</taxon>
        <taxon>Pezizomycotina</taxon>
        <taxon>Dothideomycetes</taxon>
        <taxon>Dothideomycetidae</taxon>
        <taxon>Cladosporiales</taxon>
        <taxon>Cladosporiaceae</taxon>
        <taxon>Cryoendolithus</taxon>
    </lineage>
</organism>
<dbReference type="InterPro" id="IPR009288">
    <property type="entry name" value="AIG2-like_dom"/>
</dbReference>
<feature type="domain" description="Gamma-glutamylcyclotransferase AIG2-like" evidence="5">
    <location>
        <begin position="11"/>
        <end position="143"/>
    </location>
</feature>
<dbReference type="GO" id="GO:0016740">
    <property type="term" value="F:transferase activity"/>
    <property type="evidence" value="ECO:0007669"/>
    <property type="project" value="UniProtKB-KW"/>
</dbReference>
<dbReference type="InterPro" id="IPR036568">
    <property type="entry name" value="GGCT-like_sf"/>
</dbReference>
<dbReference type="EMBL" id="NAJO01000002">
    <property type="protein sequence ID" value="OQO13864.1"/>
    <property type="molecule type" value="Genomic_DNA"/>
</dbReference>
<dbReference type="SUPFAM" id="SSF110857">
    <property type="entry name" value="Gamma-glutamyl cyclotransferase-like"/>
    <property type="match status" value="1"/>
</dbReference>
<evidence type="ECO:0000313" key="6">
    <source>
        <dbReference type="EMBL" id="OQO13864.1"/>
    </source>
</evidence>
<dbReference type="InterPro" id="IPR013024">
    <property type="entry name" value="GGCT-like"/>
</dbReference>
<keyword evidence="7" id="KW-1185">Reference proteome</keyword>
<dbReference type="Proteomes" id="UP000192596">
    <property type="component" value="Unassembled WGS sequence"/>
</dbReference>
<dbReference type="AlphaFoldDB" id="A0A1V8TRE0"/>
<gene>
    <name evidence="6" type="ORF">B0A48_00739</name>
</gene>
<reference evidence="7" key="1">
    <citation type="submission" date="2017-03" db="EMBL/GenBank/DDBJ databases">
        <title>Genomes of endolithic fungi from Antarctica.</title>
        <authorList>
            <person name="Coleine C."/>
            <person name="Masonjones S."/>
            <person name="Stajich J.E."/>
        </authorList>
    </citation>
    <scope>NUCLEOTIDE SEQUENCE [LARGE SCALE GENOMIC DNA]</scope>
    <source>
        <strain evidence="7">CCFEE 5527</strain>
    </source>
</reference>